<dbReference type="EMBL" id="JAOPGA020000582">
    <property type="protein sequence ID" value="KAL0479634.1"/>
    <property type="molecule type" value="Genomic_DNA"/>
</dbReference>
<proteinExistence type="predicted"/>
<gene>
    <name evidence="2" type="ORF">AKO1_004527</name>
    <name evidence="1" type="ORF">AKO1_015048</name>
</gene>
<organism evidence="2 3">
    <name type="scientific">Acrasis kona</name>
    <dbReference type="NCBI Taxonomy" id="1008807"/>
    <lineage>
        <taxon>Eukaryota</taxon>
        <taxon>Discoba</taxon>
        <taxon>Heterolobosea</taxon>
        <taxon>Tetramitia</taxon>
        <taxon>Eutetramitia</taxon>
        <taxon>Acrasidae</taxon>
        <taxon>Acrasis</taxon>
    </lineage>
</organism>
<evidence type="ECO:0000313" key="1">
    <source>
        <dbReference type="EMBL" id="KAL0479634.1"/>
    </source>
</evidence>
<protein>
    <submittedName>
        <fullName evidence="2">MatK</fullName>
    </submittedName>
    <submittedName>
        <fullName evidence="1">Maturase K</fullName>
    </submittedName>
</protein>
<dbReference type="EMBL" id="JAOPGA020001001">
    <property type="protein sequence ID" value="KAL0483895.1"/>
    <property type="molecule type" value="Genomic_DNA"/>
</dbReference>
<reference evidence="2 3" key="1">
    <citation type="submission" date="2024-03" db="EMBL/GenBank/DDBJ databases">
        <title>The Acrasis kona genome and developmental transcriptomes reveal deep origins of eukaryotic multicellular pathways.</title>
        <authorList>
            <person name="Sheikh S."/>
            <person name="Fu C.-J."/>
            <person name="Brown M.W."/>
            <person name="Baldauf S.L."/>
        </authorList>
    </citation>
    <scope>NUCLEOTIDE SEQUENCE [LARGE SCALE GENOMIC DNA]</scope>
    <source>
        <strain evidence="2 3">ATCC MYA-3509</strain>
    </source>
</reference>
<keyword evidence="3" id="KW-1185">Reference proteome</keyword>
<comment type="caution">
    <text evidence="2">The sequence shown here is derived from an EMBL/GenBank/DDBJ whole genome shotgun (WGS) entry which is preliminary data.</text>
</comment>
<sequence>MEDKSFKQQQIEYIKKSKAINTFYSQVQNKFQNVILASRVVTSGLVTRSRSTVETGVGYAKEAVGLIPVLGPVARATISVGSHTISNTHGARESQRLHRVGNLTTDLSHLEEVTEQIARLLALRYRKQIEKLSSQRRKEGFLNDLKVRADFADKYEPGGIEILADSAVRRMFEFIADGQIDRDGDIVSQLASAVFKSAGVMPFKKRVVETRIDFETKQIISKKKEAKEELTQGEKDFKEMGWNDEGIFTRTGIVTPDGSLYVGENTVESIKKKLQEVTDYMNDSVTWAKQGGEAAMKSVANSSAAQLRKLANKNGTVSVEVEAPSSNDNHVDDSIITVEPMPSSDIVTDSDVATTTTTSDVVTNNPEVGIGDQISSFFTRTAKTVSDTVSNTVTQVADKLSSNSEEERKPITAPASPGGTRVITLSLCDLIEKYGYRLGTLQEALEYGLTEVKQSEHEKEETRLYYYVNPPVVYDYERETFVGDEKNGDGNVDIRHMSFLIQQMNTEMLKMKTRIENQDLLIDDLKSRLEKTTRLQ</sequence>
<dbReference type="Proteomes" id="UP001431209">
    <property type="component" value="Unassembled WGS sequence"/>
</dbReference>
<dbReference type="AlphaFoldDB" id="A0AAW2Z3F5"/>
<name>A0AAW2Z3F5_9EUKA</name>
<evidence type="ECO:0000313" key="3">
    <source>
        <dbReference type="Proteomes" id="UP001431209"/>
    </source>
</evidence>
<evidence type="ECO:0000313" key="2">
    <source>
        <dbReference type="EMBL" id="KAL0483895.1"/>
    </source>
</evidence>
<accession>A0AAW2Z3F5</accession>